<name>T1FC28_HELRO</name>
<evidence type="ECO:0000313" key="2">
    <source>
        <dbReference type="EnsemblMetazoa" id="HelroP177685"/>
    </source>
</evidence>
<dbReference type="RefSeq" id="XP_009024076.1">
    <property type="nucleotide sequence ID" value="XM_009025828.1"/>
</dbReference>
<dbReference type="HOGENOM" id="CLU_1733493_0_0_1"/>
<dbReference type="KEGG" id="hro:HELRODRAFT_177685"/>
<accession>T1FC28</accession>
<proteinExistence type="predicted"/>
<evidence type="ECO:0000313" key="1">
    <source>
        <dbReference type="EMBL" id="ESN98012.1"/>
    </source>
</evidence>
<reference evidence="1 3" key="2">
    <citation type="journal article" date="2013" name="Nature">
        <title>Insights into bilaterian evolution from three spiralian genomes.</title>
        <authorList>
            <person name="Simakov O."/>
            <person name="Marletaz F."/>
            <person name="Cho S.J."/>
            <person name="Edsinger-Gonzales E."/>
            <person name="Havlak P."/>
            <person name="Hellsten U."/>
            <person name="Kuo D.H."/>
            <person name="Larsson T."/>
            <person name="Lv J."/>
            <person name="Arendt D."/>
            <person name="Savage R."/>
            <person name="Osoegawa K."/>
            <person name="de Jong P."/>
            <person name="Grimwood J."/>
            <person name="Chapman J.A."/>
            <person name="Shapiro H."/>
            <person name="Aerts A."/>
            <person name="Otillar R.P."/>
            <person name="Terry A.Y."/>
            <person name="Boore J.L."/>
            <person name="Grigoriev I.V."/>
            <person name="Lindberg D.R."/>
            <person name="Seaver E.C."/>
            <person name="Weisblat D.A."/>
            <person name="Putnam N.H."/>
            <person name="Rokhsar D.S."/>
        </authorList>
    </citation>
    <scope>NUCLEOTIDE SEQUENCE</scope>
</reference>
<dbReference type="CTD" id="20206377"/>
<reference evidence="2" key="3">
    <citation type="submission" date="2015-06" db="UniProtKB">
        <authorList>
            <consortium name="EnsemblMetazoa"/>
        </authorList>
    </citation>
    <scope>IDENTIFICATION</scope>
</reference>
<dbReference type="Proteomes" id="UP000015101">
    <property type="component" value="Unassembled WGS sequence"/>
</dbReference>
<reference evidence="3" key="1">
    <citation type="submission" date="2012-12" db="EMBL/GenBank/DDBJ databases">
        <authorList>
            <person name="Hellsten U."/>
            <person name="Grimwood J."/>
            <person name="Chapman J.A."/>
            <person name="Shapiro H."/>
            <person name="Aerts A."/>
            <person name="Otillar R.P."/>
            <person name="Terry A.Y."/>
            <person name="Boore J.L."/>
            <person name="Simakov O."/>
            <person name="Marletaz F."/>
            <person name="Cho S.-J."/>
            <person name="Edsinger-Gonzales E."/>
            <person name="Havlak P."/>
            <person name="Kuo D.-H."/>
            <person name="Larsson T."/>
            <person name="Lv J."/>
            <person name="Arendt D."/>
            <person name="Savage R."/>
            <person name="Osoegawa K."/>
            <person name="de Jong P."/>
            <person name="Lindberg D.R."/>
            <person name="Seaver E.C."/>
            <person name="Weisblat D.A."/>
            <person name="Putnam N.H."/>
            <person name="Grigoriev I.V."/>
            <person name="Rokhsar D.S."/>
        </authorList>
    </citation>
    <scope>NUCLEOTIDE SEQUENCE</scope>
</reference>
<dbReference type="EMBL" id="KB097269">
    <property type="protein sequence ID" value="ESN98012.1"/>
    <property type="molecule type" value="Genomic_DNA"/>
</dbReference>
<protein>
    <submittedName>
        <fullName evidence="1 2">Uncharacterized protein</fullName>
    </submittedName>
</protein>
<keyword evidence="3" id="KW-1185">Reference proteome</keyword>
<dbReference type="EMBL" id="AMQM01006125">
    <property type="status" value="NOT_ANNOTATED_CDS"/>
    <property type="molecule type" value="Genomic_DNA"/>
</dbReference>
<dbReference type="GeneID" id="20206377"/>
<dbReference type="EnsemblMetazoa" id="HelroT177685">
    <property type="protein sequence ID" value="HelroP177685"/>
    <property type="gene ID" value="HelroG177685"/>
</dbReference>
<gene>
    <name evidence="2" type="primary">20206377</name>
    <name evidence="1" type="ORF">HELRODRAFT_177685</name>
</gene>
<evidence type="ECO:0000313" key="3">
    <source>
        <dbReference type="Proteomes" id="UP000015101"/>
    </source>
</evidence>
<dbReference type="InParanoid" id="T1FC28"/>
<dbReference type="AlphaFoldDB" id="T1FC28"/>
<sequence>MLLAAVVLHCNNQSCYVSRQHLVSRQALNCFDYDIIKIFTSAIKIQLKSDFFFNFHWFIQILRFRSWSRFRLEFFVLSSDVSDMLFECLVSLLSSALNVFVLPCFLKILSGHSPGSNAYFRGSFLSNLRSQIHLKDKKKMMSAIEVKCECK</sequence>
<organism evidence="2 3">
    <name type="scientific">Helobdella robusta</name>
    <name type="common">Californian leech</name>
    <dbReference type="NCBI Taxonomy" id="6412"/>
    <lineage>
        <taxon>Eukaryota</taxon>
        <taxon>Metazoa</taxon>
        <taxon>Spiralia</taxon>
        <taxon>Lophotrochozoa</taxon>
        <taxon>Annelida</taxon>
        <taxon>Clitellata</taxon>
        <taxon>Hirudinea</taxon>
        <taxon>Rhynchobdellida</taxon>
        <taxon>Glossiphoniidae</taxon>
        <taxon>Helobdella</taxon>
    </lineage>
</organism>